<dbReference type="SUPFAM" id="SSF56112">
    <property type="entry name" value="Protein kinase-like (PK-like)"/>
    <property type="match status" value="1"/>
</dbReference>
<evidence type="ECO:0000256" key="3">
    <source>
        <dbReference type="ARBA" id="ARBA00022741"/>
    </source>
</evidence>
<gene>
    <name evidence="10" type="ORF">H7U36_11880</name>
</gene>
<accession>A0ABS2EAV9</accession>
<dbReference type="InterPro" id="IPR011009">
    <property type="entry name" value="Kinase-like_dom_sf"/>
</dbReference>
<dbReference type="Gene3D" id="3.30.200.20">
    <property type="entry name" value="Phosphorylase Kinase, domain 1"/>
    <property type="match status" value="1"/>
</dbReference>
<feature type="domain" description="Protein kinase" evidence="9">
    <location>
        <begin position="11"/>
        <end position="298"/>
    </location>
</feature>
<dbReference type="InterPro" id="IPR008271">
    <property type="entry name" value="Ser/Thr_kinase_AS"/>
</dbReference>
<keyword evidence="8" id="KW-0472">Membrane</keyword>
<dbReference type="SMART" id="SM00220">
    <property type="entry name" value="S_TKc"/>
    <property type="match status" value="1"/>
</dbReference>
<evidence type="ECO:0000256" key="4">
    <source>
        <dbReference type="ARBA" id="ARBA00022777"/>
    </source>
</evidence>
<proteinExistence type="predicted"/>
<dbReference type="InterPro" id="IPR002939">
    <property type="entry name" value="DnaJ_C"/>
</dbReference>
<evidence type="ECO:0000313" key="11">
    <source>
        <dbReference type="Proteomes" id="UP000716906"/>
    </source>
</evidence>
<keyword evidence="1" id="KW-0723">Serine/threonine-protein kinase</keyword>
<keyword evidence="11" id="KW-1185">Reference proteome</keyword>
<dbReference type="Proteomes" id="UP000716906">
    <property type="component" value="Unassembled WGS sequence"/>
</dbReference>
<keyword evidence="2" id="KW-0808">Transferase</keyword>
<comment type="caution">
    <text evidence="10">The sequence shown here is derived from an EMBL/GenBank/DDBJ whole genome shotgun (WGS) entry which is preliminary data.</text>
</comment>
<dbReference type="Gene3D" id="2.60.260.20">
    <property type="entry name" value="Urease metallochaperone UreE, N-terminal domain"/>
    <property type="match status" value="1"/>
</dbReference>
<dbReference type="InterPro" id="IPR017441">
    <property type="entry name" value="Protein_kinase_ATP_BS"/>
</dbReference>
<feature type="transmembrane region" description="Helical" evidence="8">
    <location>
        <begin position="541"/>
        <end position="558"/>
    </location>
</feature>
<dbReference type="PROSITE" id="PS00108">
    <property type="entry name" value="PROTEIN_KINASE_ST"/>
    <property type="match status" value="1"/>
</dbReference>
<evidence type="ECO:0000256" key="6">
    <source>
        <dbReference type="PROSITE-ProRule" id="PRU10141"/>
    </source>
</evidence>
<keyword evidence="8" id="KW-1133">Transmembrane helix</keyword>
<feature type="compositionally biased region" description="Low complexity" evidence="7">
    <location>
        <begin position="327"/>
        <end position="337"/>
    </location>
</feature>
<evidence type="ECO:0000256" key="8">
    <source>
        <dbReference type="SAM" id="Phobius"/>
    </source>
</evidence>
<evidence type="ECO:0000259" key="9">
    <source>
        <dbReference type="PROSITE" id="PS50011"/>
    </source>
</evidence>
<dbReference type="Pfam" id="PF00069">
    <property type="entry name" value="Pkinase"/>
    <property type="match status" value="1"/>
</dbReference>
<dbReference type="GO" id="GO:0016301">
    <property type="term" value="F:kinase activity"/>
    <property type="evidence" value="ECO:0007669"/>
    <property type="project" value="UniProtKB-KW"/>
</dbReference>
<feature type="transmembrane region" description="Helical" evidence="8">
    <location>
        <begin position="570"/>
        <end position="591"/>
    </location>
</feature>
<dbReference type="RefSeq" id="WP_205156224.1">
    <property type="nucleotide sequence ID" value="NZ_JACLYY010000012.1"/>
</dbReference>
<feature type="compositionally biased region" description="Basic and acidic residues" evidence="7">
    <location>
        <begin position="481"/>
        <end position="490"/>
    </location>
</feature>
<feature type="region of interest" description="Disordered" evidence="7">
    <location>
        <begin position="301"/>
        <end position="370"/>
    </location>
</feature>
<dbReference type="Pfam" id="PF01556">
    <property type="entry name" value="DnaJ_C"/>
    <property type="match status" value="1"/>
</dbReference>
<dbReference type="Gene3D" id="1.10.510.10">
    <property type="entry name" value="Transferase(Phosphotransferase) domain 1"/>
    <property type="match status" value="1"/>
</dbReference>
<evidence type="ECO:0000256" key="2">
    <source>
        <dbReference type="ARBA" id="ARBA00022679"/>
    </source>
</evidence>
<protein>
    <submittedName>
        <fullName evidence="10">Protein kinase</fullName>
    </submittedName>
</protein>
<keyword evidence="4 10" id="KW-0418">Kinase</keyword>
<dbReference type="InterPro" id="IPR000719">
    <property type="entry name" value="Prot_kinase_dom"/>
</dbReference>
<feature type="transmembrane region" description="Helical" evidence="8">
    <location>
        <begin position="500"/>
        <end position="529"/>
    </location>
</feature>
<dbReference type="PROSITE" id="PS00107">
    <property type="entry name" value="PROTEIN_KINASE_ATP"/>
    <property type="match status" value="1"/>
</dbReference>
<feature type="compositionally biased region" description="Basic and acidic residues" evidence="7">
    <location>
        <begin position="395"/>
        <end position="410"/>
    </location>
</feature>
<feature type="compositionally biased region" description="Basic and acidic residues" evidence="7">
    <location>
        <begin position="349"/>
        <end position="370"/>
    </location>
</feature>
<dbReference type="PANTHER" id="PTHR24345">
    <property type="entry name" value="SERINE/THREONINE-PROTEIN KINASE PLK"/>
    <property type="match status" value="1"/>
</dbReference>
<feature type="compositionally biased region" description="Basic and acidic residues" evidence="7">
    <location>
        <begin position="425"/>
        <end position="460"/>
    </location>
</feature>
<name>A0ABS2EAV9_9FIRM</name>
<evidence type="ECO:0000256" key="1">
    <source>
        <dbReference type="ARBA" id="ARBA00022527"/>
    </source>
</evidence>
<evidence type="ECO:0000256" key="5">
    <source>
        <dbReference type="ARBA" id="ARBA00022840"/>
    </source>
</evidence>
<dbReference type="InterPro" id="IPR008971">
    <property type="entry name" value="HSP40/DnaJ_pept-bd"/>
</dbReference>
<keyword evidence="3 6" id="KW-0547">Nucleotide-binding</keyword>
<feature type="region of interest" description="Disordered" evidence="7">
    <location>
        <begin position="394"/>
        <end position="490"/>
    </location>
</feature>
<evidence type="ECO:0000256" key="7">
    <source>
        <dbReference type="SAM" id="MobiDB-lite"/>
    </source>
</evidence>
<dbReference type="PROSITE" id="PS50011">
    <property type="entry name" value="PROTEIN_KINASE_DOM"/>
    <property type="match status" value="1"/>
</dbReference>
<keyword evidence="5 6" id="KW-0067">ATP-binding</keyword>
<dbReference type="PANTHER" id="PTHR24345:SF0">
    <property type="entry name" value="CELL CYCLE SERINE_THREONINE-PROTEIN KINASE CDC5_MSD2"/>
    <property type="match status" value="1"/>
</dbReference>
<dbReference type="CDD" id="cd14014">
    <property type="entry name" value="STKc_PknB_like"/>
    <property type="match status" value="1"/>
</dbReference>
<keyword evidence="8" id="KW-0812">Transmembrane</keyword>
<sequence length="603" mass="68405">MDKINQIWPSWHTVELIGRGAFGEVYKAKREELGETFYSAVKIIQIPQDEGEIREMLSDGQTSASIQYYFESVARGLLNEIKVMETLKSAGNVVNIEEFEIQQKEDTIGWTAYIRMELLQNLNDYRKGRLMSREEVANLGQDICEALICCEQSRIIHRDIKPSNIFVDRYGNFKLGDFGIARQMEKTQSTLSRKGTELYMAPEVRLGESGSSYNVDIYSLGLVMYRLLNRNRMPFEPLESEMLSYQEKEGALVRRLKGEVLPLPVDAGEELGRIILKACQADKAKRYQSAEEMKRDLLAWKGKTETSAQTGKENRTEQAAEEAPFWQEAPEPQAGQEEFSEETVAFFQEEPKESEKEKQPRPGKDIWLDKEIRPGQKYIMAPVGGRKMQVTIPPEIREGQSIRLKGEGEPGKNGGPAGDMYFRIHIREEKKQENTAKETQKEPEKQEKPKAEAKQEAKKPKAEKKKSGAGSGRKNRTYFKNLEKTGSRQKDMDEQQLQKLLIILTIVGTPASIPAGAIWAVPLIPVLILPGLLLMKKRKGAGAWLGALGSGVALFMILSDIMGVMMMVPFLYVPAIFVIFAGFFFIIWLCVRIKRQMTQIIRS</sequence>
<dbReference type="EMBL" id="JACLYY010000012">
    <property type="protein sequence ID" value="MBM6738787.1"/>
    <property type="molecule type" value="Genomic_DNA"/>
</dbReference>
<dbReference type="SUPFAM" id="SSF49493">
    <property type="entry name" value="HSP40/DnaJ peptide-binding domain"/>
    <property type="match status" value="1"/>
</dbReference>
<organism evidence="10 11">
    <name type="scientific">Faecalicatena fissicatena</name>
    <dbReference type="NCBI Taxonomy" id="290055"/>
    <lineage>
        <taxon>Bacteria</taxon>
        <taxon>Bacillati</taxon>
        <taxon>Bacillota</taxon>
        <taxon>Clostridia</taxon>
        <taxon>Lachnospirales</taxon>
        <taxon>Lachnospiraceae</taxon>
        <taxon>Faecalicatena</taxon>
    </lineage>
</organism>
<reference evidence="10 11" key="1">
    <citation type="journal article" date="2021" name="Sci. Rep.">
        <title>The distribution of antibiotic resistance genes in chicken gut microbiota commensals.</title>
        <authorList>
            <person name="Juricova H."/>
            <person name="Matiasovicova J."/>
            <person name="Kubasova T."/>
            <person name="Cejkova D."/>
            <person name="Rychlik I."/>
        </authorList>
    </citation>
    <scope>NUCLEOTIDE SEQUENCE [LARGE SCALE GENOMIC DNA]</scope>
    <source>
        <strain evidence="10 11">An773</strain>
    </source>
</reference>
<feature type="binding site" evidence="6">
    <location>
        <position position="42"/>
    </location>
    <ligand>
        <name>ATP</name>
        <dbReference type="ChEBI" id="CHEBI:30616"/>
    </ligand>
</feature>
<evidence type="ECO:0000313" key="10">
    <source>
        <dbReference type="EMBL" id="MBM6738787.1"/>
    </source>
</evidence>